<name>A0A4P9VZF9_9FUNG</name>
<accession>A0A4P9VZF9</accession>
<feature type="transmembrane region" description="Helical" evidence="2">
    <location>
        <begin position="209"/>
        <end position="233"/>
    </location>
</feature>
<feature type="compositionally biased region" description="Low complexity" evidence="1">
    <location>
        <begin position="285"/>
        <end position="298"/>
    </location>
</feature>
<feature type="compositionally biased region" description="Acidic residues" evidence="1">
    <location>
        <begin position="59"/>
        <end position="69"/>
    </location>
</feature>
<feature type="compositionally biased region" description="Basic residues" evidence="1">
    <location>
        <begin position="382"/>
        <end position="394"/>
    </location>
</feature>
<keyword evidence="2" id="KW-0472">Membrane</keyword>
<dbReference type="AlphaFoldDB" id="A0A4P9VZF9"/>
<feature type="region of interest" description="Disordered" evidence="1">
    <location>
        <begin position="278"/>
        <end position="433"/>
    </location>
</feature>
<feature type="compositionally biased region" description="Basic and acidic residues" evidence="1">
    <location>
        <begin position="47"/>
        <end position="58"/>
    </location>
</feature>
<feature type="non-terminal residue" evidence="3">
    <location>
        <position position="433"/>
    </location>
</feature>
<feature type="compositionally biased region" description="Pro residues" evidence="1">
    <location>
        <begin position="418"/>
        <end position="433"/>
    </location>
</feature>
<evidence type="ECO:0000313" key="4">
    <source>
        <dbReference type="Proteomes" id="UP000269721"/>
    </source>
</evidence>
<evidence type="ECO:0000313" key="3">
    <source>
        <dbReference type="EMBL" id="RKO85201.1"/>
    </source>
</evidence>
<feature type="compositionally biased region" description="Basic residues" evidence="1">
    <location>
        <begin position="36"/>
        <end position="46"/>
    </location>
</feature>
<organism evidence="3 4">
    <name type="scientific">Blyttiomyces helicus</name>
    <dbReference type="NCBI Taxonomy" id="388810"/>
    <lineage>
        <taxon>Eukaryota</taxon>
        <taxon>Fungi</taxon>
        <taxon>Fungi incertae sedis</taxon>
        <taxon>Chytridiomycota</taxon>
        <taxon>Chytridiomycota incertae sedis</taxon>
        <taxon>Chytridiomycetes</taxon>
        <taxon>Chytridiomycetes incertae sedis</taxon>
        <taxon>Blyttiomyces</taxon>
    </lineage>
</organism>
<feature type="compositionally biased region" description="Polar residues" evidence="1">
    <location>
        <begin position="349"/>
        <end position="381"/>
    </location>
</feature>
<feature type="region of interest" description="Disordered" evidence="1">
    <location>
        <begin position="1"/>
        <end position="118"/>
    </location>
</feature>
<feature type="compositionally biased region" description="Low complexity" evidence="1">
    <location>
        <begin position="397"/>
        <end position="417"/>
    </location>
</feature>
<feature type="compositionally biased region" description="Basic residues" evidence="1">
    <location>
        <begin position="299"/>
        <end position="310"/>
    </location>
</feature>
<keyword evidence="2" id="KW-0812">Transmembrane</keyword>
<dbReference type="OrthoDB" id="5596972at2759"/>
<gene>
    <name evidence="3" type="ORF">BDK51DRAFT_48244</name>
</gene>
<sequence length="433" mass="46656">MRDDGDDDDPGHDHVDELAYDPDGGSDSDQGPDHDHHHHYHRHSRHNLGDRRESHITDEQDAEDADVDDMSLAMRGGGGSVGGAPITASTSLHGAGSDHDSCPEEAGGGVAGEDARDEDGRVKEEDLAEIHQRLHWLGLGIISEWLEAIEKNGEQPNGNFWAIIQRFISWLKVPEVEAGKHASMYTIKERNLVRQRRITLLAVTAYSILLRYVSFDFFIFLLFVSNATLLYALKNSRRLNVQMAKRTVKQRVGWAKQYLGGILSLKQKHAHDPIESRIPPAVHIEPPSEGSASSPAKTAPRKRLALLRPRKSTEDHGPQIPTHSGAVPQSAGSAAASQNIALQIPLPSPTASGNTVEPSLAGSNPATSSGALNLDPSSATTKPKRGGFFSRHRTSNPPAASTPTTPSSHASSSSSAAPPLPLLPQPHPLPQPP</sequence>
<protein>
    <submittedName>
        <fullName evidence="3">Uncharacterized protein</fullName>
    </submittedName>
</protein>
<keyword evidence="4" id="KW-1185">Reference proteome</keyword>
<feature type="compositionally biased region" description="Acidic residues" evidence="1">
    <location>
        <begin position="1"/>
        <end position="10"/>
    </location>
</feature>
<evidence type="ECO:0000256" key="1">
    <source>
        <dbReference type="SAM" id="MobiDB-lite"/>
    </source>
</evidence>
<evidence type="ECO:0000256" key="2">
    <source>
        <dbReference type="SAM" id="Phobius"/>
    </source>
</evidence>
<dbReference type="Proteomes" id="UP000269721">
    <property type="component" value="Unassembled WGS sequence"/>
</dbReference>
<reference evidence="4" key="1">
    <citation type="journal article" date="2018" name="Nat. Microbiol.">
        <title>Leveraging single-cell genomics to expand the fungal tree of life.</title>
        <authorList>
            <person name="Ahrendt S.R."/>
            <person name="Quandt C.A."/>
            <person name="Ciobanu D."/>
            <person name="Clum A."/>
            <person name="Salamov A."/>
            <person name="Andreopoulos B."/>
            <person name="Cheng J.F."/>
            <person name="Woyke T."/>
            <person name="Pelin A."/>
            <person name="Henrissat B."/>
            <person name="Reynolds N.K."/>
            <person name="Benny G.L."/>
            <person name="Smith M.E."/>
            <person name="James T.Y."/>
            <person name="Grigoriev I.V."/>
        </authorList>
    </citation>
    <scope>NUCLEOTIDE SEQUENCE [LARGE SCALE GENOMIC DNA]</scope>
</reference>
<dbReference type="EMBL" id="KZ999310">
    <property type="protein sequence ID" value="RKO85201.1"/>
    <property type="molecule type" value="Genomic_DNA"/>
</dbReference>
<keyword evidence="2" id="KW-1133">Transmembrane helix</keyword>
<feature type="compositionally biased region" description="Polar residues" evidence="1">
    <location>
        <begin position="330"/>
        <end position="341"/>
    </location>
</feature>
<proteinExistence type="predicted"/>